<keyword evidence="2" id="KW-1185">Reference proteome</keyword>
<dbReference type="AlphaFoldDB" id="A5CZ40"/>
<dbReference type="HOGENOM" id="CLU_699898_0_0_9"/>
<dbReference type="KEGG" id="pth:PTH_2569"/>
<sequence>MNDRPAVLAICQSLIPSAIVGVIKPLEILDNKGIINFSFVESNKVTSRHLANSDIIICIRGCAYFEVDIIRVARDRGRYIVYFLDDDLLNVPSTAISYDYFSSSKIKNNIVKLLNLSNVIMTPNKNIAHKYSKYCSDVRITRVPALLLDENVGIPCLEKKDESEPVIIGFSGGIDHEWSVKHYLMNPIEQILTEFGSRVRFEIMGPRPDFLERFNITYIPYEADHSKYVKIMKSLKWDIGLAPLPKSNFHACKFYNKYLEYGAIGAAGIYSKAEPYTHVIEDGVNGVLVDETPESWVQAIRSLIISRSARLAIANNAYNHINQNFCLSKVANQIINEIPELGAYCAPVVKEKDFNINIPRHPLMRKILNLWKNHGYKAPLKVVKKIMINLRTGA</sequence>
<evidence type="ECO:0000313" key="1">
    <source>
        <dbReference type="EMBL" id="BAF60750.1"/>
    </source>
</evidence>
<dbReference type="Proteomes" id="UP000006556">
    <property type="component" value="Chromosome"/>
</dbReference>
<proteinExistence type="predicted"/>
<name>A5CZ40_PELTS</name>
<accession>A5CZ40</accession>
<keyword evidence="1" id="KW-0808">Transferase</keyword>
<dbReference type="Pfam" id="PF13692">
    <property type="entry name" value="Glyco_trans_1_4"/>
    <property type="match status" value="1"/>
</dbReference>
<gene>
    <name evidence="1" type="primary">RfaG</name>
    <name evidence="1" type="ordered locus">PTH_2569</name>
</gene>
<dbReference type="eggNOG" id="COG0438">
    <property type="taxonomic scope" value="Bacteria"/>
</dbReference>
<reference evidence="2" key="1">
    <citation type="journal article" date="2008" name="Genome Res.">
        <title>The genome of Pelotomaculum thermopropionicum reveals niche-associated evolution in anaerobic microbiota.</title>
        <authorList>
            <person name="Kosaka T."/>
            <person name="Kato S."/>
            <person name="Shimoyama T."/>
            <person name="Ishii S."/>
            <person name="Abe T."/>
            <person name="Watanabe K."/>
        </authorList>
    </citation>
    <scope>NUCLEOTIDE SEQUENCE [LARGE SCALE GENOMIC DNA]</scope>
    <source>
        <strain evidence="2">DSM 13744 / JCM 10971 / SI</strain>
    </source>
</reference>
<dbReference type="SUPFAM" id="SSF53756">
    <property type="entry name" value="UDP-Glycosyltransferase/glycogen phosphorylase"/>
    <property type="match status" value="1"/>
</dbReference>
<dbReference type="GO" id="GO:0016740">
    <property type="term" value="F:transferase activity"/>
    <property type="evidence" value="ECO:0007669"/>
    <property type="project" value="UniProtKB-KW"/>
</dbReference>
<dbReference type="Gene3D" id="3.40.50.2000">
    <property type="entry name" value="Glycogen Phosphorylase B"/>
    <property type="match status" value="1"/>
</dbReference>
<organism evidence="1 2">
    <name type="scientific">Pelotomaculum thermopropionicum (strain DSM 13744 / JCM 10971 / SI)</name>
    <dbReference type="NCBI Taxonomy" id="370438"/>
    <lineage>
        <taxon>Bacteria</taxon>
        <taxon>Bacillati</taxon>
        <taxon>Bacillota</taxon>
        <taxon>Clostridia</taxon>
        <taxon>Eubacteriales</taxon>
        <taxon>Desulfotomaculaceae</taxon>
        <taxon>Pelotomaculum</taxon>
    </lineage>
</organism>
<evidence type="ECO:0000313" key="2">
    <source>
        <dbReference type="Proteomes" id="UP000006556"/>
    </source>
</evidence>
<dbReference type="STRING" id="370438.PTH_2569"/>
<dbReference type="EMBL" id="AP009389">
    <property type="protein sequence ID" value="BAF60750.1"/>
    <property type="molecule type" value="Genomic_DNA"/>
</dbReference>
<protein>
    <submittedName>
        <fullName evidence="1">Glycosyltransferase</fullName>
    </submittedName>
</protein>